<evidence type="ECO:0000313" key="2">
    <source>
        <dbReference type="EMBL" id="KAG8191007.1"/>
    </source>
</evidence>
<keyword evidence="1" id="KW-0732">Signal</keyword>
<dbReference type="AlphaFoldDB" id="A0AAV6V2J0"/>
<evidence type="ECO:0000256" key="1">
    <source>
        <dbReference type="SAM" id="SignalP"/>
    </source>
</evidence>
<keyword evidence="3" id="KW-1185">Reference proteome</keyword>
<proteinExistence type="predicted"/>
<feature type="signal peptide" evidence="1">
    <location>
        <begin position="1"/>
        <end position="22"/>
    </location>
</feature>
<dbReference type="EMBL" id="JAFNEN010000169">
    <property type="protein sequence ID" value="KAG8191007.1"/>
    <property type="molecule type" value="Genomic_DNA"/>
</dbReference>
<gene>
    <name evidence="2" type="ORF">JTE90_010865</name>
</gene>
<organism evidence="2 3">
    <name type="scientific">Oedothorax gibbosus</name>
    <dbReference type="NCBI Taxonomy" id="931172"/>
    <lineage>
        <taxon>Eukaryota</taxon>
        <taxon>Metazoa</taxon>
        <taxon>Ecdysozoa</taxon>
        <taxon>Arthropoda</taxon>
        <taxon>Chelicerata</taxon>
        <taxon>Arachnida</taxon>
        <taxon>Araneae</taxon>
        <taxon>Araneomorphae</taxon>
        <taxon>Entelegynae</taxon>
        <taxon>Araneoidea</taxon>
        <taxon>Linyphiidae</taxon>
        <taxon>Erigoninae</taxon>
        <taxon>Oedothorax</taxon>
    </lineage>
</organism>
<comment type="caution">
    <text evidence="2">The sequence shown here is derived from an EMBL/GenBank/DDBJ whole genome shotgun (WGS) entry which is preliminary data.</text>
</comment>
<accession>A0AAV6V2J0</accession>
<feature type="chain" id="PRO_5043540720" evidence="1">
    <location>
        <begin position="23"/>
        <end position="163"/>
    </location>
</feature>
<dbReference type="Proteomes" id="UP000827092">
    <property type="component" value="Unassembled WGS sequence"/>
</dbReference>
<evidence type="ECO:0000313" key="3">
    <source>
        <dbReference type="Proteomes" id="UP000827092"/>
    </source>
</evidence>
<sequence>MLQHTVVYFVAFFLIRIPVNHGKGLESEYELMWWLVQSADWGYSTNMSAGAAAGRTFAAVAHSTWTRKGLPEGVVFADDADARVVSVVRSRVSAGYSRAAEGAAAQRMARMRSPAALRREWKAWRMRVSEPFQEDFRLLVRLTNAAAKDSGEHAQSDRSRWKK</sequence>
<reference evidence="2 3" key="1">
    <citation type="journal article" date="2022" name="Nat. Ecol. Evol.">
        <title>A masculinizing supergene underlies an exaggerated male reproductive morph in a spider.</title>
        <authorList>
            <person name="Hendrickx F."/>
            <person name="De Corte Z."/>
            <person name="Sonet G."/>
            <person name="Van Belleghem S.M."/>
            <person name="Kostlbacher S."/>
            <person name="Vangestel C."/>
        </authorList>
    </citation>
    <scope>NUCLEOTIDE SEQUENCE [LARGE SCALE GENOMIC DNA]</scope>
    <source>
        <strain evidence="2">W744_W776</strain>
    </source>
</reference>
<name>A0AAV6V2J0_9ARAC</name>
<protein>
    <submittedName>
        <fullName evidence="2">Uncharacterized protein</fullName>
    </submittedName>
</protein>
<dbReference type="SUPFAM" id="SSF55486">
    <property type="entry name" value="Metalloproteases ('zincins'), catalytic domain"/>
    <property type="match status" value="1"/>
</dbReference>